<feature type="modified residue" description="4-aspartylphosphate" evidence="2">
    <location>
        <position position="71"/>
    </location>
</feature>
<dbReference type="PRINTS" id="PR00038">
    <property type="entry name" value="HTHLUXR"/>
</dbReference>
<evidence type="ECO:0000313" key="5">
    <source>
        <dbReference type="EMBL" id="SKA11478.1"/>
    </source>
</evidence>
<dbReference type="PROSITE" id="PS50110">
    <property type="entry name" value="RESPONSE_REGULATORY"/>
    <property type="match status" value="1"/>
</dbReference>
<dbReference type="InterPro" id="IPR016032">
    <property type="entry name" value="Sig_transdc_resp-reg_C-effctor"/>
</dbReference>
<gene>
    <name evidence="5" type="ORF">SAMN02745673_02558</name>
</gene>
<dbReference type="GO" id="GO:0006355">
    <property type="term" value="P:regulation of DNA-templated transcription"/>
    <property type="evidence" value="ECO:0007669"/>
    <property type="project" value="InterPro"/>
</dbReference>
<evidence type="ECO:0000256" key="2">
    <source>
        <dbReference type="PROSITE-ProRule" id="PRU00169"/>
    </source>
</evidence>
<organism evidence="5 6">
    <name type="scientific">Marinactinospora thermotolerans DSM 45154</name>
    <dbReference type="NCBI Taxonomy" id="1122192"/>
    <lineage>
        <taxon>Bacteria</taxon>
        <taxon>Bacillati</taxon>
        <taxon>Actinomycetota</taxon>
        <taxon>Actinomycetes</taxon>
        <taxon>Streptosporangiales</taxon>
        <taxon>Nocardiopsidaceae</taxon>
        <taxon>Marinactinospora</taxon>
    </lineage>
</organism>
<keyword evidence="1" id="KW-0238">DNA-binding</keyword>
<dbReference type="InterPro" id="IPR001789">
    <property type="entry name" value="Sig_transdc_resp-reg_receiver"/>
</dbReference>
<feature type="domain" description="Response regulatory" evidence="4">
    <location>
        <begin position="20"/>
        <end position="140"/>
    </location>
</feature>
<dbReference type="Proteomes" id="UP000190637">
    <property type="component" value="Unassembled WGS sequence"/>
</dbReference>
<dbReference type="CDD" id="cd06170">
    <property type="entry name" value="LuxR_C_like"/>
    <property type="match status" value="1"/>
</dbReference>
<dbReference type="SUPFAM" id="SSF46894">
    <property type="entry name" value="C-terminal effector domain of the bipartite response regulators"/>
    <property type="match status" value="1"/>
</dbReference>
<dbReference type="EMBL" id="FUWS01000006">
    <property type="protein sequence ID" value="SKA11478.1"/>
    <property type="molecule type" value="Genomic_DNA"/>
</dbReference>
<keyword evidence="2" id="KW-0597">Phosphoprotein</keyword>
<dbReference type="Gene3D" id="1.10.10.10">
    <property type="entry name" value="Winged helix-like DNA-binding domain superfamily/Winged helix DNA-binding domain"/>
    <property type="match status" value="1"/>
</dbReference>
<sequence length="248" mass="26106">MPVPDPGSGGAARNTVSASRVLIVDDHELLSTTMELALRAQGITAFRPRSLDPDSVRAAAADGPAGLLLLDLDLGSGADGVPVDGMLMAEDLRAEGWIVLILTGTTEKTRIAAAIAAGAVGWISKSAPFPDLVRMIVDAVAGRPVISAQEREHLLDIHRRARTHRRTGRELLGRLTAREREVLNELVAGRRAAVIARDSVVSIATVRSQIRSILTKLEVSSQLEAVALVRSLPGWTDPGGGFGGPLSG</sequence>
<keyword evidence="6" id="KW-1185">Reference proteome</keyword>
<dbReference type="GO" id="GO:0000160">
    <property type="term" value="P:phosphorelay signal transduction system"/>
    <property type="evidence" value="ECO:0007669"/>
    <property type="project" value="InterPro"/>
</dbReference>
<dbReference type="InterPro" id="IPR036388">
    <property type="entry name" value="WH-like_DNA-bd_sf"/>
</dbReference>
<evidence type="ECO:0000256" key="1">
    <source>
        <dbReference type="ARBA" id="ARBA00023125"/>
    </source>
</evidence>
<dbReference type="PANTHER" id="PTHR43214:SF44">
    <property type="entry name" value="TWO-COMPONENT RESPONSE REGULATOR"/>
    <property type="match status" value="1"/>
</dbReference>
<dbReference type="STRING" id="1122192.SAMN02745673_02558"/>
<evidence type="ECO:0000313" key="6">
    <source>
        <dbReference type="Proteomes" id="UP000190637"/>
    </source>
</evidence>
<dbReference type="InterPro" id="IPR039420">
    <property type="entry name" value="WalR-like"/>
</dbReference>
<dbReference type="Pfam" id="PF00072">
    <property type="entry name" value="Response_reg"/>
    <property type="match status" value="1"/>
</dbReference>
<dbReference type="GO" id="GO:0003677">
    <property type="term" value="F:DNA binding"/>
    <property type="evidence" value="ECO:0007669"/>
    <property type="project" value="UniProtKB-KW"/>
</dbReference>
<dbReference type="InterPro" id="IPR011006">
    <property type="entry name" value="CheY-like_superfamily"/>
</dbReference>
<dbReference type="PROSITE" id="PS50043">
    <property type="entry name" value="HTH_LUXR_2"/>
    <property type="match status" value="1"/>
</dbReference>
<dbReference type="SMART" id="SM00448">
    <property type="entry name" value="REC"/>
    <property type="match status" value="1"/>
</dbReference>
<evidence type="ECO:0000259" key="4">
    <source>
        <dbReference type="PROSITE" id="PS50110"/>
    </source>
</evidence>
<protein>
    <submittedName>
        <fullName evidence="5">Two component transcriptional regulator, LuxR family</fullName>
    </submittedName>
</protein>
<dbReference type="Pfam" id="PF00196">
    <property type="entry name" value="GerE"/>
    <property type="match status" value="1"/>
</dbReference>
<feature type="domain" description="HTH luxR-type" evidence="3">
    <location>
        <begin position="168"/>
        <end position="233"/>
    </location>
</feature>
<name>A0A1T4R724_9ACTN</name>
<dbReference type="Gene3D" id="3.40.50.2300">
    <property type="match status" value="1"/>
</dbReference>
<reference evidence="5 6" key="1">
    <citation type="submission" date="2017-02" db="EMBL/GenBank/DDBJ databases">
        <authorList>
            <person name="Peterson S.W."/>
        </authorList>
    </citation>
    <scope>NUCLEOTIDE SEQUENCE [LARGE SCALE GENOMIC DNA]</scope>
    <source>
        <strain evidence="5 6">DSM 45154</strain>
    </source>
</reference>
<dbReference type="InterPro" id="IPR000792">
    <property type="entry name" value="Tscrpt_reg_LuxR_C"/>
</dbReference>
<evidence type="ECO:0000259" key="3">
    <source>
        <dbReference type="PROSITE" id="PS50043"/>
    </source>
</evidence>
<proteinExistence type="predicted"/>
<dbReference type="SUPFAM" id="SSF52172">
    <property type="entry name" value="CheY-like"/>
    <property type="match status" value="1"/>
</dbReference>
<accession>A0A1T4R724</accession>
<dbReference type="AlphaFoldDB" id="A0A1T4R724"/>
<dbReference type="SMART" id="SM00421">
    <property type="entry name" value="HTH_LUXR"/>
    <property type="match status" value="1"/>
</dbReference>
<dbReference type="PANTHER" id="PTHR43214">
    <property type="entry name" value="TWO-COMPONENT RESPONSE REGULATOR"/>
    <property type="match status" value="1"/>
</dbReference>